<evidence type="ECO:0000313" key="3">
    <source>
        <dbReference type="Proteomes" id="UP000594759"/>
    </source>
</evidence>
<dbReference type="PROSITE" id="PS50231">
    <property type="entry name" value="RICIN_B_LECTIN"/>
    <property type="match status" value="1"/>
</dbReference>
<keyword evidence="3" id="KW-1185">Reference proteome</keyword>
<feature type="domain" description="Ricin B lectin" evidence="1">
    <location>
        <begin position="83"/>
        <end position="141"/>
    </location>
</feature>
<dbReference type="KEGG" id="pex:IZT61_17460"/>
<dbReference type="CDD" id="cd00161">
    <property type="entry name" value="beta-trefoil_Ricin-like"/>
    <property type="match status" value="1"/>
</dbReference>
<organism evidence="2 3">
    <name type="scientific">Pedobacter endophyticus</name>
    <dbReference type="NCBI Taxonomy" id="2789740"/>
    <lineage>
        <taxon>Bacteria</taxon>
        <taxon>Pseudomonadati</taxon>
        <taxon>Bacteroidota</taxon>
        <taxon>Sphingobacteriia</taxon>
        <taxon>Sphingobacteriales</taxon>
        <taxon>Sphingobacteriaceae</taxon>
        <taxon>Pedobacter</taxon>
    </lineage>
</organism>
<evidence type="ECO:0000313" key="2">
    <source>
        <dbReference type="EMBL" id="QPH41916.1"/>
    </source>
</evidence>
<reference evidence="2 3" key="1">
    <citation type="submission" date="2020-11" db="EMBL/GenBank/DDBJ databases">
        <title>Pedobacter endophytica, an endophytic bacteria isolated form Carex pumila.</title>
        <authorList>
            <person name="Peng Y."/>
            <person name="Jiang L."/>
            <person name="Lee J."/>
        </authorList>
    </citation>
    <scope>NUCLEOTIDE SEQUENCE [LARGE SCALE GENOMIC DNA]</scope>
    <source>
        <strain evidence="2 3">JBR3-12</strain>
    </source>
</reference>
<dbReference type="EMBL" id="CP064939">
    <property type="protein sequence ID" value="QPH41916.1"/>
    <property type="molecule type" value="Genomic_DNA"/>
</dbReference>
<dbReference type="InterPro" id="IPR000772">
    <property type="entry name" value="Ricin_B_lectin"/>
</dbReference>
<protein>
    <submittedName>
        <fullName evidence="2">RICIN domain-containing protein</fullName>
    </submittedName>
</protein>
<dbReference type="SUPFAM" id="SSF50370">
    <property type="entry name" value="Ricin B-like lectins"/>
    <property type="match status" value="1"/>
</dbReference>
<accession>A0A7S9Q1M1</accession>
<dbReference type="InterPro" id="IPR035992">
    <property type="entry name" value="Ricin_B-like_lectins"/>
</dbReference>
<dbReference type="RefSeq" id="WP_196101351.1">
    <property type="nucleotide sequence ID" value="NZ_CP064939.1"/>
</dbReference>
<dbReference type="Gene3D" id="2.80.10.50">
    <property type="match status" value="2"/>
</dbReference>
<evidence type="ECO:0000259" key="1">
    <source>
        <dbReference type="Pfam" id="PF14200"/>
    </source>
</evidence>
<sequence length="146" mass="16796">MTSSQALTIPNYKGSSYKNGTDACQWPWYDGSEQKWSVQKIGDGTYKMTNLKSNQVLTIPNYSGSSYKNGTNACQWPWYDGSEQKWNLEKIGDNTYKIINEKSKQVLTIPNYNNSASLYKNGTNACQWSWYGGNEQKWKFELLQEL</sequence>
<gene>
    <name evidence="2" type="ORF">IZT61_17460</name>
</gene>
<name>A0A7S9Q1M1_9SPHI</name>
<dbReference type="Proteomes" id="UP000594759">
    <property type="component" value="Chromosome"/>
</dbReference>
<dbReference type="Pfam" id="PF14200">
    <property type="entry name" value="RicinB_lectin_2"/>
    <property type="match status" value="2"/>
</dbReference>
<proteinExistence type="predicted"/>
<feature type="domain" description="Ricin B lectin" evidence="1">
    <location>
        <begin position="4"/>
        <end position="76"/>
    </location>
</feature>
<dbReference type="AlphaFoldDB" id="A0A7S9Q1M1"/>